<evidence type="ECO:0000313" key="2">
    <source>
        <dbReference type="EMBL" id="KAK1933837.1"/>
    </source>
</evidence>
<name>A0AAD9G8L4_9STRA</name>
<organism evidence="2 3">
    <name type="scientific">Phytophthora citrophthora</name>
    <dbReference type="NCBI Taxonomy" id="4793"/>
    <lineage>
        <taxon>Eukaryota</taxon>
        <taxon>Sar</taxon>
        <taxon>Stramenopiles</taxon>
        <taxon>Oomycota</taxon>
        <taxon>Peronosporomycetes</taxon>
        <taxon>Peronosporales</taxon>
        <taxon>Peronosporaceae</taxon>
        <taxon>Phytophthora</taxon>
    </lineage>
</organism>
<feature type="signal peptide" evidence="1">
    <location>
        <begin position="1"/>
        <end position="33"/>
    </location>
</feature>
<reference evidence="2" key="1">
    <citation type="submission" date="2023-08" db="EMBL/GenBank/DDBJ databases">
        <title>Reference Genome Resource for the Citrus Pathogen Phytophthora citrophthora.</title>
        <authorList>
            <person name="Moller H."/>
            <person name="Coetzee B."/>
            <person name="Rose L.J."/>
            <person name="Van Niekerk J.M."/>
        </authorList>
    </citation>
    <scope>NUCLEOTIDE SEQUENCE</scope>
    <source>
        <strain evidence="2">STE-U-9442</strain>
    </source>
</reference>
<proteinExistence type="predicted"/>
<gene>
    <name evidence="2" type="ORF">P3T76_011597</name>
</gene>
<evidence type="ECO:0008006" key="4">
    <source>
        <dbReference type="Google" id="ProtNLM"/>
    </source>
</evidence>
<evidence type="ECO:0000256" key="1">
    <source>
        <dbReference type="SAM" id="SignalP"/>
    </source>
</evidence>
<accession>A0AAD9G8L4</accession>
<dbReference type="AlphaFoldDB" id="A0AAD9G8L4"/>
<feature type="chain" id="PRO_5042029128" description="RxLR effector protein" evidence="1">
    <location>
        <begin position="34"/>
        <end position="463"/>
    </location>
</feature>
<keyword evidence="3" id="KW-1185">Reference proteome</keyword>
<dbReference type="Proteomes" id="UP001259832">
    <property type="component" value="Unassembled WGS sequence"/>
</dbReference>
<comment type="caution">
    <text evidence="2">The sequence shown here is derived from an EMBL/GenBank/DDBJ whole genome shotgun (WGS) entry which is preliminary data.</text>
</comment>
<protein>
    <recommendedName>
        <fullName evidence="4">RxLR effector protein</fullName>
    </recommendedName>
</protein>
<keyword evidence="1" id="KW-0732">Signal</keyword>
<sequence>MLNWQNWMDIVTSKKMLWQRILLVVLISVVTLAEQSESSHIPTRSLRGNAVNYSFKDVDEGPSSDTDERVPVGEMGAINKLKSSKTLKKFTRSMTKAANSFSEKISPALPIKAKLQVWSNNGKSVKFVRDELKLTDLAEAAAQQTQNFKYYDDFVTSQLPIWAKEDLTPNEVIEKLGMKGPLDAWFKADPNFKYYDNYLKARVPYWSRNNVEVGDVVKMLNLNTLTAAARREAVNFQYYDDFVVSQLRIWIDKDIPVGTVMAKLDLDKLTATEILAHPNYPYYKYFVKDRLKAWATEGTKIDDVAVKLGMGDQQGQVLKAHPNFRFLEKYNAKAIQYQEEGWLKQGRTTFDIWKLLEVQRVPLSILRTSKTYDAYRQYVNVIDNYIIRMRKKGVAMDELPRLTSKDATVNELKEKTLIWTSAKRPEWYVKFALGLDGLGENALKEAANYQFYAYYLKAVKFIP</sequence>
<dbReference type="EMBL" id="JASMQC010000027">
    <property type="protein sequence ID" value="KAK1933837.1"/>
    <property type="molecule type" value="Genomic_DNA"/>
</dbReference>
<evidence type="ECO:0000313" key="3">
    <source>
        <dbReference type="Proteomes" id="UP001259832"/>
    </source>
</evidence>